<gene>
    <name evidence="1" type="ORF">CLV49_1531</name>
</gene>
<reference evidence="1 2" key="1">
    <citation type="submission" date="2018-03" db="EMBL/GenBank/DDBJ databases">
        <title>Genomic Encyclopedia of Archaeal and Bacterial Type Strains, Phase II (KMG-II): from individual species to whole genera.</title>
        <authorList>
            <person name="Goeker M."/>
        </authorList>
    </citation>
    <scope>NUCLEOTIDE SEQUENCE [LARGE SCALE GENOMIC DNA]</scope>
    <source>
        <strain evidence="1 2">DSM 21548</strain>
    </source>
</reference>
<dbReference type="EMBL" id="PYAU01000001">
    <property type="protein sequence ID" value="PSL37923.1"/>
    <property type="molecule type" value="Genomic_DNA"/>
</dbReference>
<name>A0A2P8GVF5_9MICO</name>
<evidence type="ECO:0000313" key="1">
    <source>
        <dbReference type="EMBL" id="PSL37923.1"/>
    </source>
</evidence>
<accession>A0A2P8GVF5</accession>
<sequence>MALGRLLGMREDWIEHRRGRDGELLGWMRPDGEGFVVVDLLGRDRTAPVDWLEAEEVLDELGIGYLAEPFEMRLEGDAWLRVRLAEVSAHRIRVKKDDWGDMTAPQVFYSLPFPPGDALRPLSG</sequence>
<evidence type="ECO:0000313" key="2">
    <source>
        <dbReference type="Proteomes" id="UP000241203"/>
    </source>
</evidence>
<organism evidence="1 2">
    <name type="scientific">Labedella gwakjiensis</name>
    <dbReference type="NCBI Taxonomy" id="390269"/>
    <lineage>
        <taxon>Bacteria</taxon>
        <taxon>Bacillati</taxon>
        <taxon>Actinomycetota</taxon>
        <taxon>Actinomycetes</taxon>
        <taxon>Micrococcales</taxon>
        <taxon>Microbacteriaceae</taxon>
        <taxon>Labedella</taxon>
    </lineage>
</organism>
<comment type="caution">
    <text evidence="1">The sequence shown here is derived from an EMBL/GenBank/DDBJ whole genome shotgun (WGS) entry which is preliminary data.</text>
</comment>
<proteinExistence type="predicted"/>
<dbReference type="AlphaFoldDB" id="A0A2P8GVF5"/>
<dbReference type="Proteomes" id="UP000241203">
    <property type="component" value="Unassembled WGS sequence"/>
</dbReference>
<protein>
    <submittedName>
        <fullName evidence="1">Uncharacterized protein</fullName>
    </submittedName>
</protein>